<proteinExistence type="predicted"/>
<keyword evidence="3" id="KW-1185">Reference proteome</keyword>
<evidence type="ECO:0000313" key="2">
    <source>
        <dbReference type="EMBL" id="OTG00689.1"/>
    </source>
</evidence>
<dbReference type="STRING" id="4232.A0A251SQ09"/>
<dbReference type="Gramene" id="mRNA:HanXRQr2_Chr15g0700041">
    <property type="protein sequence ID" value="mRNA:HanXRQr2_Chr15g0700041"/>
    <property type="gene ID" value="HanXRQr2_Chr15g0700041"/>
</dbReference>
<dbReference type="EMBL" id="CM007902">
    <property type="protein sequence ID" value="OTG00689.1"/>
    <property type="molecule type" value="Genomic_DNA"/>
</dbReference>
<dbReference type="EMBL" id="MNCJ02000330">
    <property type="protein sequence ID" value="KAF5765125.1"/>
    <property type="molecule type" value="Genomic_DNA"/>
</dbReference>
<reference evidence="1" key="3">
    <citation type="submission" date="2020-06" db="EMBL/GenBank/DDBJ databases">
        <title>Helianthus annuus Genome sequencing and assembly Release 2.</title>
        <authorList>
            <person name="Gouzy J."/>
            <person name="Langlade N."/>
            <person name="Munos S."/>
        </authorList>
    </citation>
    <scope>NUCLEOTIDE SEQUENCE</scope>
    <source>
        <tissue evidence="1">Leaves</tissue>
    </source>
</reference>
<evidence type="ECO:0000313" key="1">
    <source>
        <dbReference type="EMBL" id="KAF5765125.1"/>
    </source>
</evidence>
<dbReference type="AlphaFoldDB" id="A0A251SQ09"/>
<organism evidence="2 3">
    <name type="scientific">Helianthus annuus</name>
    <name type="common">Common sunflower</name>
    <dbReference type="NCBI Taxonomy" id="4232"/>
    <lineage>
        <taxon>Eukaryota</taxon>
        <taxon>Viridiplantae</taxon>
        <taxon>Streptophyta</taxon>
        <taxon>Embryophyta</taxon>
        <taxon>Tracheophyta</taxon>
        <taxon>Spermatophyta</taxon>
        <taxon>Magnoliopsida</taxon>
        <taxon>eudicotyledons</taxon>
        <taxon>Gunneridae</taxon>
        <taxon>Pentapetalae</taxon>
        <taxon>asterids</taxon>
        <taxon>campanulids</taxon>
        <taxon>Asterales</taxon>
        <taxon>Asteraceae</taxon>
        <taxon>Asteroideae</taxon>
        <taxon>Heliantheae alliance</taxon>
        <taxon>Heliantheae</taxon>
        <taxon>Helianthus</taxon>
    </lineage>
</organism>
<name>A0A251SQ09_HELAN</name>
<reference evidence="2" key="2">
    <citation type="submission" date="2017-02" db="EMBL/GenBank/DDBJ databases">
        <title>Sunflower complete genome.</title>
        <authorList>
            <person name="Langlade N."/>
            <person name="Munos S."/>
        </authorList>
    </citation>
    <scope>NUCLEOTIDE SEQUENCE [LARGE SCALE GENOMIC DNA]</scope>
    <source>
        <tissue evidence="2">Leaves</tissue>
    </source>
</reference>
<sequence>MPKFTTIATTTTTTPFADGETVDDGISKIPLPEERTLGFDSVVLLSVSTAVAFVIRAVFDSSCDCRVFDVGKGFHSTVKLVPAKVKMVNPLGFMKSKVVLLVSHELSVSVGSHQ</sequence>
<accession>A0A251SQ09</accession>
<dbReference type="Proteomes" id="UP000215914">
    <property type="component" value="Chromosome 13"/>
</dbReference>
<evidence type="ECO:0000313" key="3">
    <source>
        <dbReference type="Proteomes" id="UP000215914"/>
    </source>
</evidence>
<dbReference type="InParanoid" id="A0A251SQ09"/>
<reference evidence="1 3" key="1">
    <citation type="journal article" date="2017" name="Nature">
        <title>The sunflower genome provides insights into oil metabolism, flowering and Asterid evolution.</title>
        <authorList>
            <person name="Badouin H."/>
            <person name="Gouzy J."/>
            <person name="Grassa C.J."/>
            <person name="Murat F."/>
            <person name="Staton S.E."/>
            <person name="Cottret L."/>
            <person name="Lelandais-Briere C."/>
            <person name="Owens G.L."/>
            <person name="Carrere S."/>
            <person name="Mayjonade B."/>
            <person name="Legrand L."/>
            <person name="Gill N."/>
            <person name="Kane N.C."/>
            <person name="Bowers J.E."/>
            <person name="Hubner S."/>
            <person name="Bellec A."/>
            <person name="Berard A."/>
            <person name="Berges H."/>
            <person name="Blanchet N."/>
            <person name="Boniface M.C."/>
            <person name="Brunel D."/>
            <person name="Catrice O."/>
            <person name="Chaidir N."/>
            <person name="Claudel C."/>
            <person name="Donnadieu C."/>
            <person name="Faraut T."/>
            <person name="Fievet G."/>
            <person name="Helmstetter N."/>
            <person name="King M."/>
            <person name="Knapp S.J."/>
            <person name="Lai Z."/>
            <person name="Le Paslier M.C."/>
            <person name="Lippi Y."/>
            <person name="Lorenzon L."/>
            <person name="Mandel J.R."/>
            <person name="Marage G."/>
            <person name="Marchand G."/>
            <person name="Marquand E."/>
            <person name="Bret-Mestries E."/>
            <person name="Morien E."/>
            <person name="Nambeesan S."/>
            <person name="Nguyen T."/>
            <person name="Pegot-Espagnet P."/>
            <person name="Pouilly N."/>
            <person name="Raftis F."/>
            <person name="Sallet E."/>
            <person name="Schiex T."/>
            <person name="Thomas J."/>
            <person name="Vandecasteele C."/>
            <person name="Vares D."/>
            <person name="Vear F."/>
            <person name="Vautrin S."/>
            <person name="Crespi M."/>
            <person name="Mangin B."/>
            <person name="Burke J.M."/>
            <person name="Salse J."/>
            <person name="Munos S."/>
            <person name="Vincourt P."/>
            <person name="Rieseberg L.H."/>
            <person name="Langlade N.B."/>
        </authorList>
    </citation>
    <scope>NUCLEOTIDE SEQUENCE [LARGE SCALE GENOMIC DNA]</scope>
    <source>
        <strain evidence="3">cv. SF193</strain>
        <tissue evidence="1">Leaves</tissue>
    </source>
</reference>
<protein>
    <submittedName>
        <fullName evidence="2">Uncharacterized protein</fullName>
    </submittedName>
</protein>
<gene>
    <name evidence="2" type="ORF">HannXRQ_Chr13g0393841</name>
    <name evidence="1" type="ORF">HanXRQr2_Chr15g0700041</name>
</gene>